<comment type="subcellular location">
    <subcellularLocation>
        <location evidence="1">Nucleus</location>
    </subcellularLocation>
</comment>
<feature type="compositionally biased region" description="Acidic residues" evidence="6">
    <location>
        <begin position="1140"/>
        <end position="1182"/>
    </location>
</feature>
<dbReference type="GO" id="GO:0007064">
    <property type="term" value="P:mitotic sister chromatid cohesion"/>
    <property type="evidence" value="ECO:0007669"/>
    <property type="project" value="InterPro"/>
</dbReference>
<dbReference type="eggNOG" id="KOG1525">
    <property type="taxonomic scope" value="Eukaryota"/>
</dbReference>
<dbReference type="Proteomes" id="UP000182444">
    <property type="component" value="Chromosome 1E"/>
</dbReference>
<sequence>MTAKARLKTTNLLKGDTGAIKNNVKKLLDELRSVEQGGLDINACKPIRQALLDKRILESKDQTTQAYASLCFLELLKIFAPDAPLSISDLERVFQLFKRRFKALANTEAASYAESFELLENVESLNCIVLANDFETRDKFIDDLFLLFYKLYTTKPDSKHAVLLPRVLNQLLYEINQEGNLPMQSARVVFSQFVAVPKKKTASKQASLGFENAGYALSKILCADNKTVMAKSLFAYFNDVFNSECGDDAEEDEETKMTELTRLHKLVVEIWKAVPETIAQLVGYLQAELITEKTAVRLLLVEVVGDMIAHQPSEINFVTTYDTCWNLWRDRCRDKDPEVREMWAFKAHDILKYRTDVTREVSKILLQLLIDEDERVRIQAIKSLGELEPETLKNLVGGSDEFIKLMTDRMGDRKPLVRKTATEVCAQLYADAYPLIEQDEDVSSIANWIPSALLNLVFKNNPEITFNMERVFHEDILTRETGVQTRVERLLSVLGSLGDDTSPARKSFHSLINWQNTISEYFKAAVGDVITDAQKESIIEWMANITPNPKLASSAIAELLENYSEDLKTCISPDSTVREVIEAQDRILDEFSGEAAEVIAVLLYRSSNLLLNKQILASLVTQPVAASFLEHVSRINPALLTAHVNGMFESIVAENASEETLRTLAAMAKRGNNTLKVPKMAFKPLTKLILDGEPLEANYATAIACCAAPSLLSASAIKALVGSANTDSKYTALTQIYKRKPELLEKHDLTEHVSDLLANMEDPDTEVSGFAVSFAITHETAKGAPNLVDTICNLIDPKDLEIDEDGEMVDNELSPSVHLCLSLELLRLAWNPAYRADKIHAQHIISLSRTVRHPDPEVRKRFMQKLMSLMNKNKLGWKFLLLPLLCIGVESEAAFKDDVVRWVRAKHDNELKQNPKSTVFVALFPRLLHFLGRDLIIHTGGAVTGDHLEEPLYAILVFLQIVADTDNLAMLFHLAQRVKQFQDAVDEERANIMHLDKGVHFLSELAQLSIRQYAENKHNMQIPTYPGKANMPGDIFKPFDTPELAKKASQTTYMPQEVAEEIPHSIRVFLTSRKRAQEANAEKAKKPKKAKIIKAPKKTKKAASKPKAKKKAAGTEDGPRRRSSRHSGRVSDYREKSVEELEEEDESEDEEGDEEEESEEEEEEEEEGEEEEEEEEEEEDDE</sequence>
<evidence type="ECO:0000256" key="2">
    <source>
        <dbReference type="ARBA" id="ARBA00022618"/>
    </source>
</evidence>
<dbReference type="GO" id="GO:0005634">
    <property type="term" value="C:nucleus"/>
    <property type="evidence" value="ECO:0007669"/>
    <property type="project" value="UniProtKB-SubCell"/>
</dbReference>
<evidence type="ECO:0008006" key="9">
    <source>
        <dbReference type="Google" id="ProtNLM"/>
    </source>
</evidence>
<dbReference type="InterPro" id="IPR039776">
    <property type="entry name" value="Pds5"/>
</dbReference>
<dbReference type="InterPro" id="IPR016024">
    <property type="entry name" value="ARM-type_fold"/>
</dbReference>
<accession>A0A1D8NI76</accession>
<keyword evidence="5" id="KW-0131">Cell cycle</keyword>
<gene>
    <name evidence="7" type="ORF">YALI1_E15889g</name>
</gene>
<dbReference type="VEuPathDB" id="FungiDB:YALI1_E15889g"/>
<proteinExistence type="predicted"/>
<dbReference type="GO" id="GO:0000785">
    <property type="term" value="C:chromatin"/>
    <property type="evidence" value="ECO:0007669"/>
    <property type="project" value="TreeGrafter"/>
</dbReference>
<evidence type="ECO:0000313" key="7">
    <source>
        <dbReference type="EMBL" id="AOW05346.1"/>
    </source>
</evidence>
<feature type="region of interest" description="Disordered" evidence="6">
    <location>
        <begin position="1077"/>
        <end position="1182"/>
    </location>
</feature>
<evidence type="ECO:0000256" key="3">
    <source>
        <dbReference type="ARBA" id="ARBA00022776"/>
    </source>
</evidence>
<keyword evidence="3" id="KW-0498">Mitosis</keyword>
<dbReference type="InterPro" id="IPR011989">
    <property type="entry name" value="ARM-like"/>
</dbReference>
<dbReference type="AlphaFoldDB" id="A0A1D8NI76"/>
<keyword evidence="2" id="KW-0132">Cell division</keyword>
<evidence type="ECO:0000313" key="8">
    <source>
        <dbReference type="Proteomes" id="UP000182444"/>
    </source>
</evidence>
<feature type="compositionally biased region" description="Basic residues" evidence="6">
    <location>
        <begin position="1085"/>
        <end position="1112"/>
    </location>
</feature>
<evidence type="ECO:0000256" key="5">
    <source>
        <dbReference type="ARBA" id="ARBA00023306"/>
    </source>
</evidence>
<dbReference type="GO" id="GO:0006281">
    <property type="term" value="P:DNA repair"/>
    <property type="evidence" value="ECO:0007669"/>
    <property type="project" value="TreeGrafter"/>
</dbReference>
<dbReference type="KEGG" id="yli:2912012"/>
<reference evidence="7 8" key="1">
    <citation type="journal article" date="2016" name="PLoS ONE">
        <title>Sequence Assembly of Yarrowia lipolytica Strain W29/CLIB89 Shows Transposable Element Diversity.</title>
        <authorList>
            <person name="Magnan C."/>
            <person name="Yu J."/>
            <person name="Chang I."/>
            <person name="Jahn E."/>
            <person name="Kanomata Y."/>
            <person name="Wu J."/>
            <person name="Zeller M."/>
            <person name="Oakes M."/>
            <person name="Baldi P."/>
            <person name="Sandmeyer S."/>
        </authorList>
    </citation>
    <scope>NUCLEOTIDE SEQUENCE [LARGE SCALE GENOMIC DNA]</scope>
    <source>
        <strain evidence="8">CLIB89(W29)</strain>
    </source>
</reference>
<dbReference type="SUPFAM" id="SSF48371">
    <property type="entry name" value="ARM repeat"/>
    <property type="match status" value="1"/>
</dbReference>
<dbReference type="EMBL" id="CP017557">
    <property type="protein sequence ID" value="AOW05346.1"/>
    <property type="molecule type" value="Genomic_DNA"/>
</dbReference>
<evidence type="ECO:0000256" key="1">
    <source>
        <dbReference type="ARBA" id="ARBA00004123"/>
    </source>
</evidence>
<protein>
    <recommendedName>
        <fullName evidence="9">Armadillo-type protein</fullName>
    </recommendedName>
</protein>
<dbReference type="RefSeq" id="XP_503881.3">
    <property type="nucleotide sequence ID" value="XM_503881.3"/>
</dbReference>
<feature type="compositionally biased region" description="Basic and acidic residues" evidence="6">
    <location>
        <begin position="1129"/>
        <end position="1139"/>
    </location>
</feature>
<dbReference type="PANTHER" id="PTHR12663">
    <property type="entry name" value="ANDROGEN INDUCED INHIBITOR OF PROLIFERATION AS3 / PDS5-RELATED"/>
    <property type="match status" value="1"/>
</dbReference>
<name>A0A1D8NI76_YARLL</name>
<dbReference type="GO" id="GO:0051301">
    <property type="term" value="P:cell division"/>
    <property type="evidence" value="ECO:0007669"/>
    <property type="project" value="UniProtKB-KW"/>
</dbReference>
<keyword evidence="4" id="KW-0539">Nucleus</keyword>
<evidence type="ECO:0000256" key="6">
    <source>
        <dbReference type="SAM" id="MobiDB-lite"/>
    </source>
</evidence>
<dbReference type="Gene3D" id="1.25.10.10">
    <property type="entry name" value="Leucine-rich Repeat Variant"/>
    <property type="match status" value="1"/>
</dbReference>
<organism evidence="7 8">
    <name type="scientific">Yarrowia lipolytica</name>
    <name type="common">Candida lipolytica</name>
    <dbReference type="NCBI Taxonomy" id="4952"/>
    <lineage>
        <taxon>Eukaryota</taxon>
        <taxon>Fungi</taxon>
        <taxon>Dikarya</taxon>
        <taxon>Ascomycota</taxon>
        <taxon>Saccharomycotina</taxon>
        <taxon>Dipodascomycetes</taxon>
        <taxon>Dipodascales</taxon>
        <taxon>Dipodascales incertae sedis</taxon>
        <taxon>Yarrowia</taxon>
    </lineage>
</organism>
<dbReference type="PANTHER" id="PTHR12663:SF0">
    <property type="entry name" value="PRECOCIOUS DISSOCIATION OF SISTERS 5, ISOFORM A"/>
    <property type="match status" value="1"/>
</dbReference>
<evidence type="ECO:0000256" key="4">
    <source>
        <dbReference type="ARBA" id="ARBA00023242"/>
    </source>
</evidence>
<dbReference type="GeneID" id="2912012"/>
<dbReference type="Pfam" id="PF20168">
    <property type="entry name" value="PDS5"/>
    <property type="match status" value="2"/>
</dbReference>
<dbReference type="VEuPathDB" id="FungiDB:YALI0_E12969g"/>